<sequence length="191" mass="20217">MFTAFTAQQQQARDLLQMGLQMSANTQNQGTATGWSASVMQAQSRRQNRAMNASSDLNGPDGVNILTLLQPVTVSAATLIRVFASVDIKLDGLMFSIGAAMAEAVLQLPEVSRTVLRLDGKTRDFESLPNGLSPSAGAALFSGFWGAKKYKGRLAEDGPSVELLLLSLPPPPEGLSRDGLRGITDAALVAQ</sequence>
<proteinExistence type="predicted"/>
<organism evidence="1 2">
    <name type="scientific">Phytophthora lilii</name>
    <dbReference type="NCBI Taxonomy" id="2077276"/>
    <lineage>
        <taxon>Eukaryota</taxon>
        <taxon>Sar</taxon>
        <taxon>Stramenopiles</taxon>
        <taxon>Oomycota</taxon>
        <taxon>Peronosporomycetes</taxon>
        <taxon>Peronosporales</taxon>
        <taxon>Peronosporaceae</taxon>
        <taxon>Phytophthora</taxon>
    </lineage>
</organism>
<reference evidence="1" key="1">
    <citation type="submission" date="2023-04" db="EMBL/GenBank/DDBJ databases">
        <title>Phytophthora lilii NBRC 32176.</title>
        <authorList>
            <person name="Ichikawa N."/>
            <person name="Sato H."/>
            <person name="Tonouchi N."/>
        </authorList>
    </citation>
    <scope>NUCLEOTIDE SEQUENCE</scope>
    <source>
        <strain evidence="1">NBRC 32176</strain>
    </source>
</reference>
<dbReference type="AlphaFoldDB" id="A0A9W6XD82"/>
<keyword evidence="2" id="KW-1185">Reference proteome</keyword>
<dbReference type="Proteomes" id="UP001165083">
    <property type="component" value="Unassembled WGS sequence"/>
</dbReference>
<protein>
    <submittedName>
        <fullName evidence="1">Unnamed protein product</fullName>
    </submittedName>
</protein>
<accession>A0A9W6XD82</accession>
<gene>
    <name evidence="1" type="ORF">Plil01_001530600</name>
</gene>
<name>A0A9W6XD82_9STRA</name>
<evidence type="ECO:0000313" key="1">
    <source>
        <dbReference type="EMBL" id="GMF36145.1"/>
    </source>
</evidence>
<evidence type="ECO:0000313" key="2">
    <source>
        <dbReference type="Proteomes" id="UP001165083"/>
    </source>
</evidence>
<dbReference type="EMBL" id="BSXW01001359">
    <property type="protein sequence ID" value="GMF36145.1"/>
    <property type="molecule type" value="Genomic_DNA"/>
</dbReference>
<comment type="caution">
    <text evidence="1">The sequence shown here is derived from an EMBL/GenBank/DDBJ whole genome shotgun (WGS) entry which is preliminary data.</text>
</comment>